<protein>
    <submittedName>
        <fullName evidence="2">Uncharacterized protein</fullName>
    </submittedName>
</protein>
<dbReference type="Proteomes" id="UP000023435">
    <property type="component" value="Unassembled WGS sequence"/>
</dbReference>
<dbReference type="EMBL" id="JAJA02000001">
    <property type="protein sequence ID" value="KWS06801.1"/>
    <property type="molecule type" value="Genomic_DNA"/>
</dbReference>
<comment type="caution">
    <text evidence="2">The sequence shown here is derived from an EMBL/GenBank/DDBJ whole genome shotgun (WGS) entry which is preliminary data.</text>
</comment>
<feature type="region of interest" description="Disordered" evidence="1">
    <location>
        <begin position="1"/>
        <end position="46"/>
    </location>
</feature>
<reference evidence="2 3" key="1">
    <citation type="journal article" date="2014" name="Genome Announc.">
        <title>Draft Genome Sequence of Lysobacter capsici AZ78, a Bacterium Antagonistic to Plant-Pathogenic Oomycetes.</title>
        <authorList>
            <person name="Puopolo G."/>
            <person name="Sonego P."/>
            <person name="Engelen K."/>
            <person name="Pertot I."/>
        </authorList>
    </citation>
    <scope>NUCLEOTIDE SEQUENCE [LARGE SCALE GENOMIC DNA]</scope>
    <source>
        <strain evidence="2 3">AZ78</strain>
    </source>
</reference>
<feature type="compositionally biased region" description="Basic and acidic residues" evidence="1">
    <location>
        <begin position="11"/>
        <end position="23"/>
    </location>
</feature>
<evidence type="ECO:0000256" key="1">
    <source>
        <dbReference type="SAM" id="MobiDB-lite"/>
    </source>
</evidence>
<gene>
    <name evidence="2" type="ORF">AZ78_4359</name>
</gene>
<sequence>MSGWINAGGAARERADDTLERKPISRTPHAGARRGRARQVGDRLSA</sequence>
<evidence type="ECO:0000313" key="3">
    <source>
        <dbReference type="Proteomes" id="UP000023435"/>
    </source>
</evidence>
<name>A0A125MNK2_9GAMM</name>
<organism evidence="2 3">
    <name type="scientific">Lysobacter capsici AZ78</name>
    <dbReference type="NCBI Taxonomy" id="1444315"/>
    <lineage>
        <taxon>Bacteria</taxon>
        <taxon>Pseudomonadati</taxon>
        <taxon>Pseudomonadota</taxon>
        <taxon>Gammaproteobacteria</taxon>
        <taxon>Lysobacterales</taxon>
        <taxon>Lysobacteraceae</taxon>
        <taxon>Lysobacter</taxon>
    </lineage>
</organism>
<dbReference type="AlphaFoldDB" id="A0A125MNK2"/>
<evidence type="ECO:0000313" key="2">
    <source>
        <dbReference type="EMBL" id="KWS06801.1"/>
    </source>
</evidence>
<accession>A0A125MNK2</accession>
<proteinExistence type="predicted"/>
<keyword evidence="3" id="KW-1185">Reference proteome</keyword>